<evidence type="ECO:0000256" key="2">
    <source>
        <dbReference type="ARBA" id="ARBA00022448"/>
    </source>
</evidence>
<keyword evidence="10" id="KW-1185">Reference proteome</keyword>
<dbReference type="InterPro" id="IPR035906">
    <property type="entry name" value="MetI-like_sf"/>
</dbReference>
<dbReference type="RefSeq" id="WP_073591270.1">
    <property type="nucleotide sequence ID" value="NZ_FRFD01000019.1"/>
</dbReference>
<keyword evidence="2 7" id="KW-0813">Transport</keyword>
<gene>
    <name evidence="9" type="ORF">SAMN02745217_04672</name>
</gene>
<sequence length="282" mass="31718">MKRKNGCFLGFLLLLTLFVWIPVWVLCSGSFMGKDEILKNVGPVLGQAKGRASWSLLPVYPTLRAYVELLLDSPNFFTMFWNSCIQVIPVMAGQLLVSVPAAWAFAAYKFRGKKALFVLYIILMVLPFQITMVSSYLVLFRMKLAGTHLAVILPNIFSTFPVFIMTKFFQAVPGSLLEAARLDGASERYLFFRIGIPMEKSGIFSILILGFLEYWNAIEQPLTFLANNKKLWPLTLYLPNITTDNLGVAFSASVFVMFPALLLFLYGQKYLEQGITASGLKE</sequence>
<dbReference type="Pfam" id="PF00528">
    <property type="entry name" value="BPD_transp_1"/>
    <property type="match status" value="1"/>
</dbReference>
<keyword evidence="5 7" id="KW-1133">Transmembrane helix</keyword>
<evidence type="ECO:0000259" key="8">
    <source>
        <dbReference type="PROSITE" id="PS50928"/>
    </source>
</evidence>
<dbReference type="PANTHER" id="PTHR43744:SF8">
    <property type="entry name" value="SN-GLYCEROL-3-PHOSPHATE TRANSPORT SYSTEM PERMEASE PROTEIN UGPE"/>
    <property type="match status" value="1"/>
</dbReference>
<evidence type="ECO:0000256" key="4">
    <source>
        <dbReference type="ARBA" id="ARBA00022692"/>
    </source>
</evidence>
<dbReference type="SUPFAM" id="SSF161098">
    <property type="entry name" value="MetI-like"/>
    <property type="match status" value="1"/>
</dbReference>
<dbReference type="STRING" id="1121345.SAMN02745217_04672"/>
<dbReference type="GO" id="GO:0005886">
    <property type="term" value="C:plasma membrane"/>
    <property type="evidence" value="ECO:0007669"/>
    <property type="project" value="UniProtKB-SubCell"/>
</dbReference>
<evidence type="ECO:0000256" key="6">
    <source>
        <dbReference type="ARBA" id="ARBA00023136"/>
    </source>
</evidence>
<keyword evidence="3" id="KW-1003">Cell membrane</keyword>
<evidence type="ECO:0000256" key="3">
    <source>
        <dbReference type="ARBA" id="ARBA00022475"/>
    </source>
</evidence>
<feature type="transmembrane region" description="Helical" evidence="7">
    <location>
        <begin position="117"/>
        <end position="139"/>
    </location>
</feature>
<dbReference type="CDD" id="cd06261">
    <property type="entry name" value="TM_PBP2"/>
    <property type="match status" value="1"/>
</dbReference>
<dbReference type="OrthoDB" id="9771544at2"/>
<evidence type="ECO:0000256" key="1">
    <source>
        <dbReference type="ARBA" id="ARBA00004651"/>
    </source>
</evidence>
<protein>
    <submittedName>
        <fullName evidence="9">Carbohydrate ABC transporter membrane protein 2, CUT1 family</fullName>
    </submittedName>
</protein>
<evidence type="ECO:0000256" key="7">
    <source>
        <dbReference type="RuleBase" id="RU363032"/>
    </source>
</evidence>
<name>A0A1M7YNP7_9FIRM</name>
<dbReference type="Gene3D" id="1.10.3720.10">
    <property type="entry name" value="MetI-like"/>
    <property type="match status" value="1"/>
</dbReference>
<comment type="subcellular location">
    <subcellularLocation>
        <location evidence="1 7">Cell membrane</location>
        <topology evidence="1 7">Multi-pass membrane protein</topology>
    </subcellularLocation>
</comment>
<proteinExistence type="inferred from homology"/>
<feature type="domain" description="ABC transmembrane type-1" evidence="8">
    <location>
        <begin position="80"/>
        <end position="267"/>
    </location>
</feature>
<keyword evidence="6 7" id="KW-0472">Membrane</keyword>
<feature type="transmembrane region" description="Helical" evidence="7">
    <location>
        <begin position="190"/>
        <end position="212"/>
    </location>
</feature>
<dbReference type="Proteomes" id="UP000184612">
    <property type="component" value="Unassembled WGS sequence"/>
</dbReference>
<evidence type="ECO:0000256" key="5">
    <source>
        <dbReference type="ARBA" id="ARBA00022989"/>
    </source>
</evidence>
<dbReference type="PANTHER" id="PTHR43744">
    <property type="entry name" value="ABC TRANSPORTER PERMEASE PROTEIN MG189-RELATED-RELATED"/>
    <property type="match status" value="1"/>
</dbReference>
<organism evidence="9 10">
    <name type="scientific">Anaerocolumna xylanovorans DSM 12503</name>
    <dbReference type="NCBI Taxonomy" id="1121345"/>
    <lineage>
        <taxon>Bacteria</taxon>
        <taxon>Bacillati</taxon>
        <taxon>Bacillota</taxon>
        <taxon>Clostridia</taxon>
        <taxon>Lachnospirales</taxon>
        <taxon>Lachnospiraceae</taxon>
        <taxon>Anaerocolumna</taxon>
    </lineage>
</organism>
<keyword evidence="4 7" id="KW-0812">Transmembrane</keyword>
<evidence type="ECO:0000313" key="9">
    <source>
        <dbReference type="EMBL" id="SHO54215.1"/>
    </source>
</evidence>
<dbReference type="PROSITE" id="PS50928">
    <property type="entry name" value="ABC_TM1"/>
    <property type="match status" value="1"/>
</dbReference>
<comment type="similarity">
    <text evidence="7">Belongs to the binding-protein-dependent transport system permease family.</text>
</comment>
<dbReference type="GO" id="GO:0055085">
    <property type="term" value="P:transmembrane transport"/>
    <property type="evidence" value="ECO:0007669"/>
    <property type="project" value="InterPro"/>
</dbReference>
<dbReference type="InterPro" id="IPR000515">
    <property type="entry name" value="MetI-like"/>
</dbReference>
<dbReference type="AlphaFoldDB" id="A0A1M7YNP7"/>
<evidence type="ECO:0000313" key="10">
    <source>
        <dbReference type="Proteomes" id="UP000184612"/>
    </source>
</evidence>
<reference evidence="9 10" key="1">
    <citation type="submission" date="2016-12" db="EMBL/GenBank/DDBJ databases">
        <authorList>
            <person name="Song W.-J."/>
            <person name="Kurnit D.M."/>
        </authorList>
    </citation>
    <scope>NUCLEOTIDE SEQUENCE [LARGE SCALE GENOMIC DNA]</scope>
    <source>
        <strain evidence="9 10">DSM 12503</strain>
    </source>
</reference>
<feature type="transmembrane region" description="Helical" evidence="7">
    <location>
        <begin position="145"/>
        <end position="169"/>
    </location>
</feature>
<feature type="transmembrane region" description="Helical" evidence="7">
    <location>
        <begin position="246"/>
        <end position="266"/>
    </location>
</feature>
<accession>A0A1M7YNP7</accession>
<feature type="transmembrane region" description="Helical" evidence="7">
    <location>
        <begin position="79"/>
        <end position="105"/>
    </location>
</feature>
<dbReference type="EMBL" id="FRFD01000019">
    <property type="protein sequence ID" value="SHO54215.1"/>
    <property type="molecule type" value="Genomic_DNA"/>
</dbReference>